<evidence type="ECO:0000313" key="2">
    <source>
        <dbReference type="EMBL" id="EJF87666.1"/>
    </source>
</evidence>
<dbReference type="OrthoDB" id="7922340at2"/>
<keyword evidence="3" id="KW-1185">Reference proteome</keyword>
<evidence type="ECO:0000256" key="1">
    <source>
        <dbReference type="SAM" id="Phobius"/>
    </source>
</evidence>
<gene>
    <name evidence="2" type="ORF">MCY_00120</name>
</gene>
<dbReference type="RefSeq" id="WP_007346426.1">
    <property type="nucleotide sequence ID" value="NZ_CALY02000021.1"/>
</dbReference>
<proteinExistence type="predicted"/>
<feature type="transmembrane region" description="Helical" evidence="1">
    <location>
        <begin position="31"/>
        <end position="60"/>
    </location>
</feature>
<evidence type="ECO:0000313" key="3">
    <source>
        <dbReference type="Proteomes" id="UP000001077"/>
    </source>
</evidence>
<keyword evidence="1" id="KW-1133">Transmembrane helix</keyword>
<keyword evidence="1" id="KW-0472">Membrane</keyword>
<dbReference type="eggNOG" id="ENOG50313T9">
    <property type="taxonomic scope" value="Bacteria"/>
</dbReference>
<dbReference type="EMBL" id="AILY01000006">
    <property type="protein sequence ID" value="EJF87666.1"/>
    <property type="molecule type" value="Genomic_DNA"/>
</dbReference>
<dbReference type="AlphaFoldDB" id="J0QPJ9"/>
<accession>J0QPJ9</accession>
<dbReference type="PATRIC" id="fig|1094556.3.peg.175"/>
<reference evidence="2 3" key="1">
    <citation type="submission" date="2012-03" db="EMBL/GenBank/DDBJ databases">
        <title>The Genome Sequence of Bartonella rattimassiliensis 15908.</title>
        <authorList>
            <consortium name="The Broad Institute Genome Sequencing Platform"/>
            <consortium name="The Broad Institute Genome Sequencing Center for Infectious Disease"/>
            <person name="Feldgarden M."/>
            <person name="Kirby J."/>
            <person name="Kosoy M."/>
            <person name="Birtles R."/>
            <person name="Probert W.S."/>
            <person name="Chiaraviglio L."/>
            <person name="Young S.K."/>
            <person name="Zeng Q."/>
            <person name="Gargeya S."/>
            <person name="Fitzgerald M."/>
            <person name="Haas B."/>
            <person name="Abouelleil A."/>
            <person name="Alvarado L."/>
            <person name="Arachchi H.M."/>
            <person name="Berlin A."/>
            <person name="Chapman S.B."/>
            <person name="Gearin G."/>
            <person name="Goldberg J."/>
            <person name="Griggs A."/>
            <person name="Gujja S."/>
            <person name="Hansen M."/>
            <person name="Heiman D."/>
            <person name="Howarth C."/>
            <person name="Larimer J."/>
            <person name="Lui A."/>
            <person name="MacDonald P.J.P."/>
            <person name="McCowen C."/>
            <person name="Montmayeur A."/>
            <person name="Murphy C."/>
            <person name="Neiman D."/>
            <person name="Pearson M."/>
            <person name="Priest M."/>
            <person name="Roberts A."/>
            <person name="Saif S."/>
            <person name="Shea T."/>
            <person name="Sisk P."/>
            <person name="Stolte C."/>
            <person name="Sykes S."/>
            <person name="Wortman J."/>
            <person name="Nusbaum C."/>
            <person name="Birren B."/>
        </authorList>
    </citation>
    <scope>NUCLEOTIDE SEQUENCE [LARGE SCALE GENOMIC DNA]</scope>
    <source>
        <strain evidence="2 3">15908</strain>
    </source>
</reference>
<feature type="transmembrane region" description="Helical" evidence="1">
    <location>
        <begin position="6"/>
        <end position="24"/>
    </location>
</feature>
<sequence length="458" mass="54125">MSDHDIFIVIVGIIIIGSITYGLWRVGFGDTILLIIILGVLWFFEFSMTTLLSVAIIAYLGKNIILALANYHRRKLNEQLELKYRECAIYQNIMAQGEQRLFQKTRRIPKKWIKKWDEEVRHWERDLLKNPGHWPPSESSGPWPLMVEDICMQGYGEAWFLYETALTKELTDEHIKKINAFIITFKKTYLKAVRLMRKNRIILQKFVDPLTKKKRYKHTMLSLHWCLYVVDDMITAEYKQQLQEKASGHYDELAAMEIYFEDIPKYTEYEMLEEILSFRYFHMPGDVELLCVCKRALLLLLYDISNAYKAARKTFIYYKQLIDTVKEGYMAFDKDCHYSTARDAINTCKEKDKEKKKGLCVAKGTPTFEKAYKLGVKEWMKVANKKCDNRLIFWERLIEGGCLRAKLDIIFGDEKVKKLEEAINKNKKQFENKVQEAVLANNYLNYNESYAHLIQYLE</sequence>
<protein>
    <submittedName>
        <fullName evidence="2">Uncharacterized protein</fullName>
    </submittedName>
</protein>
<keyword evidence="1" id="KW-0812">Transmembrane</keyword>
<name>J0QPJ9_9HYPH</name>
<organism evidence="2 3">
    <name type="scientific">Bartonella rattimassiliensis 15908</name>
    <dbReference type="NCBI Taxonomy" id="1094556"/>
    <lineage>
        <taxon>Bacteria</taxon>
        <taxon>Pseudomonadati</taxon>
        <taxon>Pseudomonadota</taxon>
        <taxon>Alphaproteobacteria</taxon>
        <taxon>Hyphomicrobiales</taxon>
        <taxon>Bartonellaceae</taxon>
        <taxon>Bartonella</taxon>
    </lineage>
</organism>
<dbReference type="Proteomes" id="UP000001077">
    <property type="component" value="Unassembled WGS sequence"/>
</dbReference>
<dbReference type="HOGENOM" id="CLU_583509_0_0_5"/>
<comment type="caution">
    <text evidence="2">The sequence shown here is derived from an EMBL/GenBank/DDBJ whole genome shotgun (WGS) entry which is preliminary data.</text>
</comment>